<dbReference type="InterPro" id="IPR011577">
    <property type="entry name" value="Cyt_b561_bac/Ni-Hgenase"/>
</dbReference>
<dbReference type="GO" id="GO:0005886">
    <property type="term" value="C:plasma membrane"/>
    <property type="evidence" value="ECO:0007669"/>
    <property type="project" value="UniProtKB-SubCell"/>
</dbReference>
<keyword evidence="4 6" id="KW-1133">Transmembrane helix</keyword>
<dbReference type="Proteomes" id="UP000249066">
    <property type="component" value="Unassembled WGS sequence"/>
</dbReference>
<reference evidence="8 9" key="1">
    <citation type="submission" date="2017-08" db="EMBL/GenBank/DDBJ databases">
        <title>Infants hospitalized years apart are colonized by the same room-sourced microbial strains.</title>
        <authorList>
            <person name="Brooks B."/>
            <person name="Olm M.R."/>
            <person name="Firek B.A."/>
            <person name="Baker R."/>
            <person name="Thomas B.C."/>
            <person name="Morowitz M.J."/>
            <person name="Banfield J.F."/>
        </authorList>
    </citation>
    <scope>NUCLEOTIDE SEQUENCE [LARGE SCALE GENOMIC DNA]</scope>
    <source>
        <strain evidence="8">S2_018_000_R2_101</strain>
    </source>
</reference>
<dbReference type="EMBL" id="QFNN01000056">
    <property type="protein sequence ID" value="PZO89518.1"/>
    <property type="molecule type" value="Genomic_DNA"/>
</dbReference>
<feature type="transmembrane region" description="Helical" evidence="6">
    <location>
        <begin position="98"/>
        <end position="119"/>
    </location>
</feature>
<evidence type="ECO:0000256" key="4">
    <source>
        <dbReference type="ARBA" id="ARBA00022989"/>
    </source>
</evidence>
<keyword evidence="3 6" id="KW-0812">Transmembrane</keyword>
<keyword evidence="2" id="KW-1003">Cell membrane</keyword>
<evidence type="ECO:0000259" key="7">
    <source>
        <dbReference type="Pfam" id="PF01292"/>
    </source>
</evidence>
<sequence length="218" mass="24380">MARIRSPIWDWPVRLFHWSLVILIPTAWYLAETGNLEWHRKAGYTIALLLIFRLLWGLFGSETARFAHFVKGPGATFAYLRSGMFDRNAPAEPGHNPLGALSVVAMLALLVVQIGLGLFTSDLDGLESGPLSYLVDFDTSRQMAEYHELVFNLILVLIALHVGAILFYLIYKRRNLVGPMITGGRCESAAARPRWWVAPLLLLISIAAVSTFIRIFGI</sequence>
<dbReference type="Gene3D" id="1.20.950.20">
    <property type="entry name" value="Transmembrane di-heme cytochromes, Chain C"/>
    <property type="match status" value="1"/>
</dbReference>
<feature type="transmembrane region" description="Helical" evidence="6">
    <location>
        <begin position="42"/>
        <end position="59"/>
    </location>
</feature>
<comment type="subcellular location">
    <subcellularLocation>
        <location evidence="1">Cell membrane</location>
        <topology evidence="1">Multi-pass membrane protein</topology>
    </subcellularLocation>
</comment>
<evidence type="ECO:0000256" key="5">
    <source>
        <dbReference type="ARBA" id="ARBA00023136"/>
    </source>
</evidence>
<accession>A0A2W5C5N2</accession>
<dbReference type="InterPro" id="IPR016174">
    <property type="entry name" value="Di-haem_cyt_TM"/>
</dbReference>
<evidence type="ECO:0000313" key="8">
    <source>
        <dbReference type="EMBL" id="PZO89518.1"/>
    </source>
</evidence>
<dbReference type="GO" id="GO:0020037">
    <property type="term" value="F:heme binding"/>
    <property type="evidence" value="ECO:0007669"/>
    <property type="project" value="TreeGrafter"/>
</dbReference>
<feature type="transmembrane region" description="Helical" evidence="6">
    <location>
        <begin position="12"/>
        <end position="30"/>
    </location>
</feature>
<dbReference type="PANTHER" id="PTHR30485">
    <property type="entry name" value="NI/FE-HYDROGENASE 1 B-TYPE CYTOCHROME SUBUNIT"/>
    <property type="match status" value="1"/>
</dbReference>
<evidence type="ECO:0000256" key="2">
    <source>
        <dbReference type="ARBA" id="ARBA00022475"/>
    </source>
</evidence>
<dbReference type="GO" id="GO:0022904">
    <property type="term" value="P:respiratory electron transport chain"/>
    <property type="evidence" value="ECO:0007669"/>
    <property type="project" value="InterPro"/>
</dbReference>
<dbReference type="PANTHER" id="PTHR30485:SF2">
    <property type="entry name" value="BLL0597 PROTEIN"/>
    <property type="match status" value="1"/>
</dbReference>
<protein>
    <submittedName>
        <fullName evidence="8">Ni/Fe-hydrogenase 1 b-type cytochrome subunit</fullName>
    </submittedName>
</protein>
<dbReference type="SUPFAM" id="SSF81342">
    <property type="entry name" value="Transmembrane di-heme cytochromes"/>
    <property type="match status" value="1"/>
</dbReference>
<evidence type="ECO:0000256" key="1">
    <source>
        <dbReference type="ARBA" id="ARBA00004651"/>
    </source>
</evidence>
<comment type="caution">
    <text evidence="8">The sequence shown here is derived from an EMBL/GenBank/DDBJ whole genome shotgun (WGS) entry which is preliminary data.</text>
</comment>
<dbReference type="AlphaFoldDB" id="A0A2W5C5N2"/>
<keyword evidence="5 6" id="KW-0472">Membrane</keyword>
<gene>
    <name evidence="8" type="ORF">DI623_10000</name>
</gene>
<feature type="transmembrane region" description="Helical" evidence="6">
    <location>
        <begin position="195"/>
        <end position="216"/>
    </location>
</feature>
<feature type="transmembrane region" description="Helical" evidence="6">
    <location>
        <begin position="149"/>
        <end position="171"/>
    </location>
</feature>
<feature type="domain" description="Cytochrome b561 bacterial/Ni-hydrogenase" evidence="7">
    <location>
        <begin position="9"/>
        <end position="183"/>
    </location>
</feature>
<evidence type="ECO:0000256" key="6">
    <source>
        <dbReference type="SAM" id="Phobius"/>
    </source>
</evidence>
<evidence type="ECO:0000313" key="9">
    <source>
        <dbReference type="Proteomes" id="UP000249066"/>
    </source>
</evidence>
<dbReference type="GO" id="GO:0009055">
    <property type="term" value="F:electron transfer activity"/>
    <property type="evidence" value="ECO:0007669"/>
    <property type="project" value="InterPro"/>
</dbReference>
<name>A0A2W5C5N2_9SPHN</name>
<organism evidence="8 9">
    <name type="scientific">Sphingomonas sanxanigenens</name>
    <dbReference type="NCBI Taxonomy" id="397260"/>
    <lineage>
        <taxon>Bacteria</taxon>
        <taxon>Pseudomonadati</taxon>
        <taxon>Pseudomonadota</taxon>
        <taxon>Alphaproteobacteria</taxon>
        <taxon>Sphingomonadales</taxon>
        <taxon>Sphingomonadaceae</taxon>
        <taxon>Sphingomonas</taxon>
    </lineage>
</organism>
<dbReference type="InterPro" id="IPR051542">
    <property type="entry name" value="Hydrogenase_cytochrome"/>
</dbReference>
<dbReference type="Pfam" id="PF01292">
    <property type="entry name" value="Ni_hydr_CYTB"/>
    <property type="match status" value="1"/>
</dbReference>
<evidence type="ECO:0000256" key="3">
    <source>
        <dbReference type="ARBA" id="ARBA00022692"/>
    </source>
</evidence>
<proteinExistence type="predicted"/>